<keyword evidence="3" id="KW-0808">Transferase</keyword>
<dbReference type="STRING" id="52770.BSZ40_03990"/>
<dbReference type="PANTHER" id="PTHR30009">
    <property type="entry name" value="CYTOCHROME C-TYPE SYNTHESIS PROTEIN AND PTS TRANSMEMBRANE COMPONENT"/>
    <property type="match status" value="1"/>
</dbReference>
<gene>
    <name evidence="8" type="ORF">BSZ40_03990</name>
</gene>
<protein>
    <recommendedName>
        <fullName evidence="7">PTS EIIB type-1 domain-containing protein</fullName>
    </recommendedName>
</protein>
<evidence type="ECO:0000256" key="6">
    <source>
        <dbReference type="PROSITE-ProRule" id="PRU00421"/>
    </source>
</evidence>
<dbReference type="PROSITE" id="PS51098">
    <property type="entry name" value="PTS_EIIB_TYPE_1"/>
    <property type="match status" value="1"/>
</dbReference>
<dbReference type="AlphaFoldDB" id="A0A1Q5PXB0"/>
<dbReference type="GO" id="GO:0005886">
    <property type="term" value="C:plasma membrane"/>
    <property type="evidence" value="ECO:0007669"/>
    <property type="project" value="TreeGrafter"/>
</dbReference>
<reference evidence="9" key="1">
    <citation type="submission" date="2016-12" db="EMBL/GenBank/DDBJ databases">
        <authorList>
            <person name="Meng X."/>
        </authorList>
    </citation>
    <scope>NUCLEOTIDE SEQUENCE [LARGE SCALE GENOMIC DNA]</scope>
    <source>
        <strain evidence="9">DSM 20732</strain>
    </source>
</reference>
<evidence type="ECO:0000256" key="4">
    <source>
        <dbReference type="ARBA" id="ARBA00022683"/>
    </source>
</evidence>
<dbReference type="InterPro" id="IPR036878">
    <property type="entry name" value="Glu_permease_IIB"/>
</dbReference>
<sequence>MISGKAGEVLSALGGLRNVVDVEPCISRIRVTVRDQRAVDCRMLRESSKAFVQSGDVVQVILGVETDEVTQAIVDAGAQLRPSQ</sequence>
<keyword evidence="1" id="KW-0813">Transport</keyword>
<keyword evidence="4" id="KW-0598">Phosphotransferase system</keyword>
<dbReference type="InterPro" id="IPR050429">
    <property type="entry name" value="PTS_Glucose_EIICBA"/>
</dbReference>
<evidence type="ECO:0000313" key="8">
    <source>
        <dbReference type="EMBL" id="OKL52231.1"/>
    </source>
</evidence>
<dbReference type="PANTHER" id="PTHR30009:SF20">
    <property type="entry name" value="PTS SYSTEM GLUCOSE-SPECIFIC EIICB COMPONENT-RELATED"/>
    <property type="match status" value="1"/>
</dbReference>
<evidence type="ECO:0000256" key="2">
    <source>
        <dbReference type="ARBA" id="ARBA00022597"/>
    </source>
</evidence>
<dbReference type="RefSeq" id="WP_073823818.1">
    <property type="nucleotide sequence ID" value="NZ_MQVS01000003.1"/>
</dbReference>
<evidence type="ECO:0000313" key="9">
    <source>
        <dbReference type="Proteomes" id="UP000185612"/>
    </source>
</evidence>
<dbReference type="GO" id="GO:0090563">
    <property type="term" value="F:protein-phosphocysteine-sugar phosphotransferase activity"/>
    <property type="evidence" value="ECO:0007669"/>
    <property type="project" value="TreeGrafter"/>
</dbReference>
<evidence type="ECO:0000259" key="7">
    <source>
        <dbReference type="PROSITE" id="PS51098"/>
    </source>
</evidence>
<keyword evidence="5" id="KW-0418">Kinase</keyword>
<organism evidence="8 9">
    <name type="scientific">Buchananella hordeovulneris</name>
    <dbReference type="NCBI Taxonomy" id="52770"/>
    <lineage>
        <taxon>Bacteria</taxon>
        <taxon>Bacillati</taxon>
        <taxon>Actinomycetota</taxon>
        <taxon>Actinomycetes</taxon>
        <taxon>Actinomycetales</taxon>
        <taxon>Actinomycetaceae</taxon>
        <taxon>Buchananella</taxon>
    </lineage>
</organism>
<dbReference type="GO" id="GO:0008982">
    <property type="term" value="F:protein-N(PI)-phosphohistidine-sugar phosphotransferase activity"/>
    <property type="evidence" value="ECO:0007669"/>
    <property type="project" value="InterPro"/>
</dbReference>
<dbReference type="Gene3D" id="3.30.1360.60">
    <property type="entry name" value="Glucose permease domain IIB"/>
    <property type="match status" value="1"/>
</dbReference>
<dbReference type="InterPro" id="IPR018113">
    <property type="entry name" value="PTrfase_EIIB_Cys"/>
</dbReference>
<evidence type="ECO:0000256" key="3">
    <source>
        <dbReference type="ARBA" id="ARBA00022679"/>
    </source>
</evidence>
<dbReference type="EMBL" id="MQVS01000003">
    <property type="protein sequence ID" value="OKL52231.1"/>
    <property type="molecule type" value="Genomic_DNA"/>
</dbReference>
<evidence type="ECO:0000256" key="1">
    <source>
        <dbReference type="ARBA" id="ARBA00022448"/>
    </source>
</evidence>
<comment type="caution">
    <text evidence="8">The sequence shown here is derived from an EMBL/GenBank/DDBJ whole genome shotgun (WGS) entry which is preliminary data.</text>
</comment>
<name>A0A1Q5PXB0_9ACTO</name>
<keyword evidence="9" id="KW-1185">Reference proteome</keyword>
<dbReference type="GO" id="GO:0016301">
    <property type="term" value="F:kinase activity"/>
    <property type="evidence" value="ECO:0007669"/>
    <property type="project" value="UniProtKB-KW"/>
</dbReference>
<dbReference type="Proteomes" id="UP000185612">
    <property type="component" value="Unassembled WGS sequence"/>
</dbReference>
<accession>A0A1Q5PXB0</accession>
<dbReference type="GO" id="GO:0009401">
    <property type="term" value="P:phosphoenolpyruvate-dependent sugar phosphotransferase system"/>
    <property type="evidence" value="ECO:0007669"/>
    <property type="project" value="UniProtKB-KW"/>
</dbReference>
<dbReference type="InterPro" id="IPR001996">
    <property type="entry name" value="PTS_IIB_1"/>
</dbReference>
<evidence type="ECO:0000256" key="5">
    <source>
        <dbReference type="ARBA" id="ARBA00022777"/>
    </source>
</evidence>
<dbReference type="SUPFAM" id="SSF55604">
    <property type="entry name" value="Glucose permease domain IIB"/>
    <property type="match status" value="1"/>
</dbReference>
<dbReference type="OrthoDB" id="2045873at2"/>
<keyword evidence="2" id="KW-0762">Sugar transport</keyword>
<dbReference type="Pfam" id="PF00367">
    <property type="entry name" value="PTS_EIIB"/>
    <property type="match status" value="1"/>
</dbReference>
<feature type="active site" description="Phosphocysteine intermediate; for EIIB activity" evidence="6">
    <location>
        <position position="25"/>
    </location>
</feature>
<feature type="domain" description="PTS EIIB type-1" evidence="7">
    <location>
        <begin position="3"/>
        <end position="83"/>
    </location>
</feature>
<proteinExistence type="predicted"/>